<dbReference type="EMBL" id="JAODUP010000509">
    <property type="protein sequence ID" value="KAK2148219.1"/>
    <property type="molecule type" value="Genomic_DNA"/>
</dbReference>
<name>A0AAD9J834_9ANNE</name>
<protein>
    <submittedName>
        <fullName evidence="1">Uncharacterized protein</fullName>
    </submittedName>
</protein>
<evidence type="ECO:0000313" key="2">
    <source>
        <dbReference type="Proteomes" id="UP001208570"/>
    </source>
</evidence>
<proteinExistence type="predicted"/>
<evidence type="ECO:0000313" key="1">
    <source>
        <dbReference type="EMBL" id="KAK2148219.1"/>
    </source>
</evidence>
<accession>A0AAD9J834</accession>
<reference evidence="1" key="1">
    <citation type="journal article" date="2023" name="Mol. Biol. Evol.">
        <title>Third-Generation Sequencing Reveals the Adaptive Role of the Epigenome in Three Deep-Sea Polychaetes.</title>
        <authorList>
            <person name="Perez M."/>
            <person name="Aroh O."/>
            <person name="Sun Y."/>
            <person name="Lan Y."/>
            <person name="Juniper S.K."/>
            <person name="Young C.R."/>
            <person name="Angers B."/>
            <person name="Qian P.Y."/>
        </authorList>
    </citation>
    <scope>NUCLEOTIDE SEQUENCE</scope>
    <source>
        <strain evidence="1">P08H-3</strain>
    </source>
</reference>
<sequence>MLEELRFAVRCHGSTKKPALKRQCSKCLHHPDEPCTVDSPNGIIQLKDMREMHKSPIGNLNNRETHFKYYEPSDTYTDYRDAVSTHVHTHA</sequence>
<comment type="caution">
    <text evidence="1">The sequence shown here is derived from an EMBL/GenBank/DDBJ whole genome shotgun (WGS) entry which is preliminary data.</text>
</comment>
<dbReference type="Proteomes" id="UP001208570">
    <property type="component" value="Unassembled WGS sequence"/>
</dbReference>
<keyword evidence="2" id="KW-1185">Reference proteome</keyword>
<gene>
    <name evidence="1" type="ORF">LSH36_509g01014</name>
</gene>
<dbReference type="AlphaFoldDB" id="A0AAD9J834"/>
<organism evidence="1 2">
    <name type="scientific">Paralvinella palmiformis</name>
    <dbReference type="NCBI Taxonomy" id="53620"/>
    <lineage>
        <taxon>Eukaryota</taxon>
        <taxon>Metazoa</taxon>
        <taxon>Spiralia</taxon>
        <taxon>Lophotrochozoa</taxon>
        <taxon>Annelida</taxon>
        <taxon>Polychaeta</taxon>
        <taxon>Sedentaria</taxon>
        <taxon>Canalipalpata</taxon>
        <taxon>Terebellida</taxon>
        <taxon>Terebelliformia</taxon>
        <taxon>Alvinellidae</taxon>
        <taxon>Paralvinella</taxon>
    </lineage>
</organism>